<accession>A0A2J6X6W2</accession>
<proteinExistence type="predicted"/>
<dbReference type="AlphaFoldDB" id="A0A2J6X6W2"/>
<evidence type="ECO:0000313" key="3">
    <source>
        <dbReference type="Proteomes" id="UP000243376"/>
    </source>
</evidence>
<comment type="caution">
    <text evidence="2">The sequence shown here is derived from an EMBL/GenBank/DDBJ whole genome shotgun (WGS) entry which is preliminary data.</text>
</comment>
<organism evidence="2 3">
    <name type="scientific">Chloroflexus aggregans</name>
    <dbReference type="NCBI Taxonomy" id="152260"/>
    <lineage>
        <taxon>Bacteria</taxon>
        <taxon>Bacillati</taxon>
        <taxon>Chloroflexota</taxon>
        <taxon>Chloroflexia</taxon>
        <taxon>Chloroflexales</taxon>
        <taxon>Chloroflexineae</taxon>
        <taxon>Chloroflexaceae</taxon>
        <taxon>Chloroflexus</taxon>
    </lineage>
</organism>
<keyword evidence="1" id="KW-0472">Membrane</keyword>
<gene>
    <name evidence="2" type="ORF">C0184_06560</name>
</gene>
<dbReference type="EMBL" id="PNIQ01000428">
    <property type="protein sequence ID" value="PMP82693.1"/>
    <property type="molecule type" value="Genomic_DNA"/>
</dbReference>
<dbReference type="InterPro" id="IPR054235">
    <property type="entry name" value="DUF6962"/>
</dbReference>
<feature type="transmembrane region" description="Helical" evidence="1">
    <location>
        <begin position="162"/>
        <end position="183"/>
    </location>
</feature>
<dbReference type="Pfam" id="PF22285">
    <property type="entry name" value="DUF6962"/>
    <property type="match status" value="1"/>
</dbReference>
<feature type="transmembrane region" description="Helical" evidence="1">
    <location>
        <begin position="130"/>
        <end position="150"/>
    </location>
</feature>
<feature type="transmembrane region" description="Helical" evidence="1">
    <location>
        <begin position="49"/>
        <end position="69"/>
    </location>
</feature>
<evidence type="ECO:0000256" key="1">
    <source>
        <dbReference type="SAM" id="Phobius"/>
    </source>
</evidence>
<keyword evidence="1" id="KW-0812">Transmembrane</keyword>
<keyword evidence="1" id="KW-1133">Transmembrane helix</keyword>
<sequence length="221" mass="24702">MKTWLTDNLIDDPREQTTAATDLLLAVGAYIAIWRLHGEPSWRRQVWQSAFGILVGSSVLGTIVHGLRLSEASRERLWQPLNLLLGLVLALFATGAISDRWGKRAGQWVLPLLVIAARGFVWLSRRVQRGFLPFILYEITVMLTALVIYIDLDRHRYPGARNITIGILITMLAAGIQTSSLELRIGKLPFDHNGLFHLVQLTAFPFLVEGVRVTLAANPES</sequence>
<reference evidence="2 3" key="1">
    <citation type="submission" date="2018-01" db="EMBL/GenBank/DDBJ databases">
        <title>Metagenomic assembled genomes from two thermal pools in the Uzon Caldera, Kamchatka, Russia.</title>
        <authorList>
            <person name="Wilkins L."/>
            <person name="Ettinger C."/>
        </authorList>
    </citation>
    <scope>NUCLEOTIDE SEQUENCE [LARGE SCALE GENOMIC DNA]</scope>
    <source>
        <strain evidence="2">ZAV-02</strain>
    </source>
</reference>
<feature type="transmembrane region" description="Helical" evidence="1">
    <location>
        <begin position="105"/>
        <end position="123"/>
    </location>
</feature>
<name>A0A2J6X6W2_9CHLR</name>
<feature type="transmembrane region" description="Helical" evidence="1">
    <location>
        <begin position="81"/>
        <end position="99"/>
    </location>
</feature>
<protein>
    <submittedName>
        <fullName evidence="2">Uncharacterized protein</fullName>
    </submittedName>
</protein>
<evidence type="ECO:0000313" key="2">
    <source>
        <dbReference type="EMBL" id="PMP82693.1"/>
    </source>
</evidence>
<dbReference type="Proteomes" id="UP000243376">
    <property type="component" value="Unassembled WGS sequence"/>
</dbReference>
<feature type="transmembrane region" description="Helical" evidence="1">
    <location>
        <begin position="195"/>
        <end position="215"/>
    </location>
</feature>